<dbReference type="Proteomes" id="UP001335720">
    <property type="component" value="Chromosome"/>
</dbReference>
<reference evidence="2" key="1">
    <citation type="journal article" date="2023" name="ISME J.">
        <title>Emergence of putative energy parasites within Clostridia revealed by genome analysis of a novel endosymbiotic clade.</title>
        <authorList>
            <person name="Takahashi K."/>
            <person name="Kuwahara H."/>
            <person name="Horikawa Y."/>
            <person name="Izawa K."/>
            <person name="Kato D."/>
            <person name="Inagaki T."/>
            <person name="Yuki M."/>
            <person name="Ohkuma M."/>
            <person name="Hongoh Y."/>
        </authorList>
    </citation>
    <scope>NUCLEOTIDE SEQUENCE</scope>
    <source>
        <strain evidence="2">RsTa-C01</strain>
    </source>
</reference>
<keyword evidence="1" id="KW-0175">Coiled coil</keyword>
<accession>A0AA48HWX0</accession>
<evidence type="ECO:0000313" key="2">
    <source>
        <dbReference type="EMBL" id="BED92911.1"/>
    </source>
</evidence>
<dbReference type="KEGG" id="ptrh:RsTaC01_0821"/>
<feature type="coiled-coil region" evidence="1">
    <location>
        <begin position="21"/>
        <end position="90"/>
    </location>
</feature>
<organism evidence="2">
    <name type="scientific">Candidatus Paraimprobicoccus trichonymphae</name>
    <dbReference type="NCBI Taxonomy" id="3033793"/>
    <lineage>
        <taxon>Bacteria</taxon>
        <taxon>Bacillati</taxon>
        <taxon>Bacillota</taxon>
        <taxon>Clostridia</taxon>
        <taxon>Candidatus Paraimprobicoccus</taxon>
    </lineage>
</organism>
<dbReference type="EMBL" id="AP027925">
    <property type="protein sequence ID" value="BED92911.1"/>
    <property type="molecule type" value="Genomic_DNA"/>
</dbReference>
<dbReference type="AlphaFoldDB" id="A0AA48HWX0"/>
<proteinExistence type="predicted"/>
<protein>
    <submittedName>
        <fullName evidence="2">Uncharacterized protein</fullName>
    </submittedName>
</protein>
<sequence length="102" mass="11841">MIGKNLALGVGEGFANEMDTVSKFNDKIQKLIVQKDKIETEVQLLVAENANIAQKQEICNEKRNFKVVKFQKLEQKILDLECQKAKQIANQYQIEKFLKKNW</sequence>
<gene>
    <name evidence="2" type="ORF">RsTaC01_0821</name>
</gene>
<name>A0AA48HWX0_9FIRM</name>
<evidence type="ECO:0000256" key="1">
    <source>
        <dbReference type="SAM" id="Coils"/>
    </source>
</evidence>